<name>A0AAW0E2X4_9AGAR</name>
<accession>A0AAW0E2X4</accession>
<proteinExistence type="predicted"/>
<dbReference type="EMBL" id="JAWWNJ010000004">
    <property type="protein sequence ID" value="KAK7057385.1"/>
    <property type="molecule type" value="Genomic_DNA"/>
</dbReference>
<dbReference type="InterPro" id="IPR002616">
    <property type="entry name" value="tRNA_ribo_trans-like"/>
</dbReference>
<dbReference type="Gene3D" id="3.20.20.105">
    <property type="entry name" value="Queuine tRNA-ribosyltransferase-like"/>
    <property type="match status" value="1"/>
</dbReference>
<feature type="domain" description="tRNA-guanine(15) transglycosylase-like" evidence="1">
    <location>
        <begin position="34"/>
        <end position="450"/>
    </location>
</feature>
<evidence type="ECO:0000313" key="2">
    <source>
        <dbReference type="EMBL" id="KAK7057385.1"/>
    </source>
</evidence>
<keyword evidence="3" id="KW-1185">Reference proteome</keyword>
<dbReference type="Proteomes" id="UP001362999">
    <property type="component" value="Unassembled WGS sequence"/>
</dbReference>
<dbReference type="PANTHER" id="PTHR46064:SF1">
    <property type="entry name" value="QUEUINE TRNA-RIBOSYLTRANSFERASE ACCESSORY SUBUNIT 2"/>
    <property type="match status" value="1"/>
</dbReference>
<dbReference type="GO" id="GO:0006400">
    <property type="term" value="P:tRNA modification"/>
    <property type="evidence" value="ECO:0007669"/>
    <property type="project" value="InterPro"/>
</dbReference>
<sequence length="485" mass="52680">MSLSSTMSFTVGSTARFGPRAGTVILLRAGISLSIDTPAPMVATSRGVIAHLGRDQYKRMPLQCISLPFESFLEASPPIPTLQPNSNNPLHTLLGFTPGHNALVLTLRDPSNSNETPANGNDYVSASTGRGMKKVTPAQWTEYAHACAPDLVVALPDIPWTPPPFSQKRVTKSIERTANWLAKLLAPTPLPLNVLVHMAGGISEPARRAFTDSLTETLYGKEAEAIHPHKCLDDGVVGYVFDLVPLGKAMEASADGARDEQENIVAFLRASLSSARTPKLRIVNSAESPHQILRLIRDVGVDVFDVKWAQDAAQFGVALDFVFPLPKPAAEGNKQRDLGHNLFHTQYAHDFSRFADFLPGCPCLACAPVGAREVILHSAIDAHTPDANGIPPYTRAYVHHLLHTHEMSSHSLLLMHNLAVLDAFFTGVRGVLQGGENFAAHVDRFAAAYDERLTVVHEARTMWKDVDLARGKGRLARERAAGESM</sequence>
<comment type="caution">
    <text evidence="2">The sequence shown here is derived from an EMBL/GenBank/DDBJ whole genome shotgun (WGS) entry which is preliminary data.</text>
</comment>
<dbReference type="Pfam" id="PF01702">
    <property type="entry name" value="TGT"/>
    <property type="match status" value="1"/>
</dbReference>
<evidence type="ECO:0000313" key="3">
    <source>
        <dbReference type="Proteomes" id="UP001362999"/>
    </source>
</evidence>
<dbReference type="PANTHER" id="PTHR46064">
    <property type="entry name" value="QUEUINE TRNA-RIBOSYLTRANSFERASE ACCESSORY SUBUNIT 2"/>
    <property type="match status" value="1"/>
</dbReference>
<dbReference type="InterPro" id="IPR036511">
    <property type="entry name" value="TGT-like_sf"/>
</dbReference>
<protein>
    <submittedName>
        <fullName evidence="2">TGT domain-containing protein</fullName>
    </submittedName>
</protein>
<organism evidence="2 3">
    <name type="scientific">Favolaschia claudopus</name>
    <dbReference type="NCBI Taxonomy" id="2862362"/>
    <lineage>
        <taxon>Eukaryota</taxon>
        <taxon>Fungi</taxon>
        <taxon>Dikarya</taxon>
        <taxon>Basidiomycota</taxon>
        <taxon>Agaricomycotina</taxon>
        <taxon>Agaricomycetes</taxon>
        <taxon>Agaricomycetidae</taxon>
        <taxon>Agaricales</taxon>
        <taxon>Marasmiineae</taxon>
        <taxon>Mycenaceae</taxon>
        <taxon>Favolaschia</taxon>
    </lineage>
</organism>
<dbReference type="InterPro" id="IPR050852">
    <property type="entry name" value="Queuine_tRNA-ribosyltrfase"/>
</dbReference>
<evidence type="ECO:0000259" key="1">
    <source>
        <dbReference type="Pfam" id="PF01702"/>
    </source>
</evidence>
<dbReference type="SUPFAM" id="SSF51713">
    <property type="entry name" value="tRNA-guanine transglycosylase"/>
    <property type="match status" value="1"/>
</dbReference>
<dbReference type="AlphaFoldDB" id="A0AAW0E2X4"/>
<reference evidence="2 3" key="1">
    <citation type="journal article" date="2024" name="J Genomics">
        <title>Draft genome sequencing and assembly of Favolaschia claudopus CIRM-BRFM 2984 isolated from oak limbs.</title>
        <authorList>
            <person name="Navarro D."/>
            <person name="Drula E."/>
            <person name="Chaduli D."/>
            <person name="Cazenave R."/>
            <person name="Ahrendt S."/>
            <person name="Wang J."/>
            <person name="Lipzen A."/>
            <person name="Daum C."/>
            <person name="Barry K."/>
            <person name="Grigoriev I.V."/>
            <person name="Favel A."/>
            <person name="Rosso M.N."/>
            <person name="Martin F."/>
        </authorList>
    </citation>
    <scope>NUCLEOTIDE SEQUENCE [LARGE SCALE GENOMIC DNA]</scope>
    <source>
        <strain evidence="2 3">CIRM-BRFM 2984</strain>
    </source>
</reference>
<gene>
    <name evidence="2" type="ORF">R3P38DRAFT_2840646</name>
</gene>